<sequence length="357" mass="39518">MFFRRRTFHIGSPAGYNPILHCASGCAGNIAWSQNGGSGLQVGGYCGGLNVPSSNVGENDIVFGGTDRLNEEIRTTLEIMEGKLFVVITGCVTEIIGDDIRAVTAEYKENGIDIVSANTGGFKGNSYLGYDIVLSEIVKQYVKKGLQKEKGTVNILGIVPYMDSFWRGNLIGIRHLLENIGLRVNTFFTIEDSLDVLKSSSSAELNIVLSDVYGIETAKVYKDIHGIPYITATLPIGPTTSEALLRKVAKEINLNVNVDSIVTEENRKYYKYIEPLMDVYNDSDLQKYAVVVGDVNYAVAVTRFLSDDLGWIPVFTKLTDVLNEDQQDKIRKKLTLLHLRPDSKWYLTPMPARQSAI</sequence>
<gene>
    <name evidence="2" type="primary">nifD_3</name>
    <name evidence="2" type="ORF">OXPF_15770</name>
</gene>
<comment type="caution">
    <text evidence="2">The sequence shown here is derived from an EMBL/GenBank/DDBJ whole genome shotgun (WGS) entry which is preliminary data.</text>
</comment>
<name>A0A0P8YD10_9CLOT</name>
<keyword evidence="3" id="KW-1185">Reference proteome</keyword>
<dbReference type="PATRIC" id="fig|36849.3.peg.1669"/>
<accession>A0A0P8YD10</accession>
<dbReference type="EC" id="1.18.6.1" evidence="2"/>
<dbReference type="AlphaFoldDB" id="A0A0P8YD10"/>
<dbReference type="Pfam" id="PF00148">
    <property type="entry name" value="Oxidored_nitro"/>
    <property type="match status" value="1"/>
</dbReference>
<dbReference type="InterPro" id="IPR049939">
    <property type="entry name" value="NifE-like"/>
</dbReference>
<keyword evidence="2" id="KW-0560">Oxidoreductase</keyword>
<protein>
    <submittedName>
        <fullName evidence="2">Nitrogenase molybdenum-iron protein alpha chain</fullName>
        <ecNumber evidence="2">1.18.6.1</ecNumber>
    </submittedName>
</protein>
<dbReference type="STRING" id="36849.OXPF_15770"/>
<dbReference type="PANTHER" id="PTHR42956">
    <property type="entry name" value="NITROGENASE IRON-MOLYBDENUM COFACTOR BIOSYNTHESIS PROTEIN NIFE"/>
    <property type="match status" value="1"/>
</dbReference>
<dbReference type="RefSeq" id="WP_201779689.1">
    <property type="nucleotide sequence ID" value="NZ_LKET01000028.1"/>
</dbReference>
<dbReference type="Proteomes" id="UP000050326">
    <property type="component" value="Unassembled WGS sequence"/>
</dbReference>
<dbReference type="InterPro" id="IPR000510">
    <property type="entry name" value="Nase/OxRdtase_comp1"/>
</dbReference>
<proteinExistence type="predicted"/>
<dbReference type="SUPFAM" id="SSF53807">
    <property type="entry name" value="Helical backbone' metal receptor"/>
    <property type="match status" value="1"/>
</dbReference>
<evidence type="ECO:0000259" key="1">
    <source>
        <dbReference type="Pfam" id="PF00148"/>
    </source>
</evidence>
<dbReference type="EMBL" id="LKET01000028">
    <property type="protein sequence ID" value="KPU45099.1"/>
    <property type="molecule type" value="Genomic_DNA"/>
</dbReference>
<dbReference type="PANTHER" id="PTHR42956:SF1">
    <property type="entry name" value="NITROGENASE IRON-MOLYBDENUM COFACTOR BIOSYNTHESIS PROTEIN NIFE"/>
    <property type="match status" value="1"/>
</dbReference>
<evidence type="ECO:0000313" key="2">
    <source>
        <dbReference type="EMBL" id="KPU45099.1"/>
    </source>
</evidence>
<dbReference type="Gene3D" id="3.40.50.1980">
    <property type="entry name" value="Nitrogenase molybdenum iron protein domain"/>
    <property type="match status" value="3"/>
</dbReference>
<dbReference type="GO" id="GO:0016163">
    <property type="term" value="F:nitrogenase activity"/>
    <property type="evidence" value="ECO:0007669"/>
    <property type="project" value="UniProtKB-EC"/>
</dbReference>
<organism evidence="2 3">
    <name type="scientific">Oxobacter pfennigii</name>
    <dbReference type="NCBI Taxonomy" id="36849"/>
    <lineage>
        <taxon>Bacteria</taxon>
        <taxon>Bacillati</taxon>
        <taxon>Bacillota</taxon>
        <taxon>Clostridia</taxon>
        <taxon>Eubacteriales</taxon>
        <taxon>Clostridiaceae</taxon>
        <taxon>Oxobacter</taxon>
    </lineage>
</organism>
<feature type="domain" description="Nitrogenase/oxidoreductase component 1" evidence="1">
    <location>
        <begin position="18"/>
        <end position="319"/>
    </location>
</feature>
<reference evidence="2 3" key="1">
    <citation type="submission" date="2015-09" db="EMBL/GenBank/DDBJ databases">
        <title>Genome sequence of Oxobacter pfennigii DSM 3222.</title>
        <authorList>
            <person name="Poehlein A."/>
            <person name="Bengelsdorf F.R."/>
            <person name="Schiel-Bengelsdorf B."/>
            <person name="Duerre P."/>
            <person name="Daniel R."/>
        </authorList>
    </citation>
    <scope>NUCLEOTIDE SEQUENCE [LARGE SCALE GENOMIC DNA]</scope>
    <source>
        <strain evidence="2 3">DSM 3222</strain>
    </source>
</reference>
<evidence type="ECO:0000313" key="3">
    <source>
        <dbReference type="Proteomes" id="UP000050326"/>
    </source>
</evidence>